<feature type="domain" description="Disease resistance N-terminal" evidence="7">
    <location>
        <begin position="6"/>
        <end position="93"/>
    </location>
</feature>
<gene>
    <name evidence="10" type="ordered locus">MTR_5g040900</name>
</gene>
<reference evidence="11" key="3">
    <citation type="submission" date="2015-04" db="UniProtKB">
        <authorList>
            <consortium name="EnsemblPlants"/>
        </authorList>
    </citation>
    <scope>IDENTIFICATION</scope>
    <source>
        <strain evidence="11">cv. Jemalong A17</strain>
    </source>
</reference>
<evidence type="ECO:0000259" key="6">
    <source>
        <dbReference type="Pfam" id="PF00931"/>
    </source>
</evidence>
<keyword evidence="1" id="KW-0433">Leucine-rich repeat</keyword>
<dbReference type="PANTHER" id="PTHR36766">
    <property type="entry name" value="PLANT BROAD-SPECTRUM MILDEW RESISTANCE PROTEIN RPW8"/>
    <property type="match status" value="1"/>
</dbReference>
<keyword evidence="5" id="KW-0067">ATP-binding</keyword>
<dbReference type="InterPro" id="IPR058922">
    <property type="entry name" value="WHD_DRP"/>
</dbReference>
<dbReference type="Pfam" id="PF00931">
    <property type="entry name" value="NB-ARC"/>
    <property type="match status" value="1"/>
</dbReference>
<dbReference type="GO" id="GO:0005524">
    <property type="term" value="F:ATP binding"/>
    <property type="evidence" value="ECO:0007669"/>
    <property type="project" value="UniProtKB-KW"/>
</dbReference>
<dbReference type="EnsemblPlants" id="AES96743">
    <property type="protein sequence ID" value="AES96743"/>
    <property type="gene ID" value="MTR_5g040900"/>
</dbReference>
<organism evidence="10 12">
    <name type="scientific">Medicago truncatula</name>
    <name type="common">Barrel medic</name>
    <name type="synonym">Medicago tribuloides</name>
    <dbReference type="NCBI Taxonomy" id="3880"/>
    <lineage>
        <taxon>Eukaryota</taxon>
        <taxon>Viridiplantae</taxon>
        <taxon>Streptophyta</taxon>
        <taxon>Embryophyta</taxon>
        <taxon>Tracheophyta</taxon>
        <taxon>Spermatophyta</taxon>
        <taxon>Magnoliopsida</taxon>
        <taxon>eudicotyledons</taxon>
        <taxon>Gunneridae</taxon>
        <taxon>Pentapetalae</taxon>
        <taxon>rosids</taxon>
        <taxon>fabids</taxon>
        <taxon>Fabales</taxon>
        <taxon>Fabaceae</taxon>
        <taxon>Papilionoideae</taxon>
        <taxon>50 kb inversion clade</taxon>
        <taxon>NPAAA clade</taxon>
        <taxon>Hologalegina</taxon>
        <taxon>IRL clade</taxon>
        <taxon>Trifolieae</taxon>
        <taxon>Medicago</taxon>
    </lineage>
</organism>
<feature type="domain" description="Disease resistance protein winged helix" evidence="8">
    <location>
        <begin position="380"/>
        <end position="451"/>
    </location>
</feature>
<dbReference type="InterPro" id="IPR042197">
    <property type="entry name" value="Apaf_helical"/>
</dbReference>
<evidence type="ECO:0000313" key="10">
    <source>
        <dbReference type="EMBL" id="AES96743.1"/>
    </source>
</evidence>
<dbReference type="InterPro" id="IPR038005">
    <property type="entry name" value="RX-like_CC"/>
</dbReference>
<dbReference type="AlphaFoldDB" id="G7KF97"/>
<sequence length="883" mass="101413">MTDALLRVVFKNLALLAQNEFATLSAIKSKAEKLSTTLELINAVLEDAEKKHLTDRSIQIWLQQLKDAVFVLDDILDECSIKSTQFKSSSSFINPKNFMFRRDIGSRLKEIASRLDYIAEGKKNFMLREGITVTEKLPSEVCLDEKIVEFLLTQARFSDFLSVYPIVGLGGVGKTTLAQLVYNDDNVSEIFKTKIWVWVSKVFSVKGILCSVIESMTEQKFDEIGLEVIQRKVQEMLQRKRCLLVFDDVWNKSEEFEFGLNQKKWNRLKSVLSCGSKGTSILVSTRDMDVASIMGTCPTRPLEEPFELVKIGKEIVKKCGGLPLAAKALGCLMHSKKEWFEIKESELWALPHENSIFPALRLSYFHLSPTLKQCFAFCAIFPKEAEIMKEELIHLWMANKFISSRKNLEVEDVGNMIWNELYQKSFFQDIHIDDYSSVISFKMHDLVHDLAQSVAGHECVVLENASVTNLSKSTHYISFNHLCPVLLEEDSFKKPESLRTFYQHFREDFQLSFESVLPIKQTLRVLRTKTLELSLLVSLIHLRYLELHSFEIKIFPDSIYSLQKLEILKLKSVYKLSFIERCYSLSHMFPHIGKLSCLKSLSVYIVNPEKGHKLRRKTGNQSLQNVSSLSEVEEANFIGKKDLNELCLSWRHQGSSVKTPIISDDRVFEVLQPHRNLKGLKIYYYQGLCFPSWIRTLSNLLTLIVKDCMLCERFSSLGKLPSLKKLELFNVSVKYLDDDEFENGVEMINFPSLEILTLNNLSNLEGLLKVERGEMRCLETLLVFHNLKELPNEPFNLALKHLDINLCSELEYLPEKIWGGLQSLQSMVIVDCRKLKCLPDGIRHLTALDSLTIRACPTLEKRCNEGTGEDWDKIAHIPELHIP</sequence>
<dbReference type="STRING" id="3880.G7KF97"/>
<protein>
    <submittedName>
        <fullName evidence="10">NB-ARC domain disease resistance protein</fullName>
    </submittedName>
</protein>
<dbReference type="OMA" id="HENSIFP"/>
<dbReference type="InterPro" id="IPR036388">
    <property type="entry name" value="WH-like_DNA-bd_sf"/>
</dbReference>
<evidence type="ECO:0000259" key="7">
    <source>
        <dbReference type="Pfam" id="PF18052"/>
    </source>
</evidence>
<reference evidence="10 12" key="1">
    <citation type="journal article" date="2011" name="Nature">
        <title>The Medicago genome provides insight into the evolution of rhizobial symbioses.</title>
        <authorList>
            <person name="Young N.D."/>
            <person name="Debelle F."/>
            <person name="Oldroyd G.E."/>
            <person name="Geurts R."/>
            <person name="Cannon S.B."/>
            <person name="Udvardi M.K."/>
            <person name="Benedito V.A."/>
            <person name="Mayer K.F."/>
            <person name="Gouzy J."/>
            <person name="Schoof H."/>
            <person name="Van de Peer Y."/>
            <person name="Proost S."/>
            <person name="Cook D.R."/>
            <person name="Meyers B.C."/>
            <person name="Spannagl M."/>
            <person name="Cheung F."/>
            <person name="De Mita S."/>
            <person name="Krishnakumar V."/>
            <person name="Gundlach H."/>
            <person name="Zhou S."/>
            <person name="Mudge J."/>
            <person name="Bharti A.K."/>
            <person name="Murray J.D."/>
            <person name="Naoumkina M.A."/>
            <person name="Rosen B."/>
            <person name="Silverstein K.A."/>
            <person name="Tang H."/>
            <person name="Rombauts S."/>
            <person name="Zhao P.X."/>
            <person name="Zhou P."/>
            <person name="Barbe V."/>
            <person name="Bardou P."/>
            <person name="Bechner M."/>
            <person name="Bellec A."/>
            <person name="Berger A."/>
            <person name="Berges H."/>
            <person name="Bidwell S."/>
            <person name="Bisseling T."/>
            <person name="Choisne N."/>
            <person name="Couloux A."/>
            <person name="Denny R."/>
            <person name="Deshpande S."/>
            <person name="Dai X."/>
            <person name="Doyle J.J."/>
            <person name="Dudez A.M."/>
            <person name="Farmer A.D."/>
            <person name="Fouteau S."/>
            <person name="Franken C."/>
            <person name="Gibelin C."/>
            <person name="Gish J."/>
            <person name="Goldstein S."/>
            <person name="Gonzalez A.J."/>
            <person name="Green P.J."/>
            <person name="Hallab A."/>
            <person name="Hartog M."/>
            <person name="Hua A."/>
            <person name="Humphray S.J."/>
            <person name="Jeong D.H."/>
            <person name="Jing Y."/>
            <person name="Jocker A."/>
            <person name="Kenton S.M."/>
            <person name="Kim D.J."/>
            <person name="Klee K."/>
            <person name="Lai H."/>
            <person name="Lang C."/>
            <person name="Lin S."/>
            <person name="Macmil S.L."/>
            <person name="Magdelenat G."/>
            <person name="Matthews L."/>
            <person name="McCorrison J."/>
            <person name="Monaghan E.L."/>
            <person name="Mun J.H."/>
            <person name="Najar F.Z."/>
            <person name="Nicholson C."/>
            <person name="Noirot C."/>
            <person name="O'Bleness M."/>
            <person name="Paule C.R."/>
            <person name="Poulain J."/>
            <person name="Prion F."/>
            <person name="Qin B."/>
            <person name="Qu C."/>
            <person name="Retzel E.F."/>
            <person name="Riddle C."/>
            <person name="Sallet E."/>
            <person name="Samain S."/>
            <person name="Samson N."/>
            <person name="Sanders I."/>
            <person name="Saurat O."/>
            <person name="Scarpelli C."/>
            <person name="Schiex T."/>
            <person name="Segurens B."/>
            <person name="Severin A.J."/>
            <person name="Sherrier D.J."/>
            <person name="Shi R."/>
            <person name="Sims S."/>
            <person name="Singer S.R."/>
            <person name="Sinharoy S."/>
            <person name="Sterck L."/>
            <person name="Viollet A."/>
            <person name="Wang B.B."/>
            <person name="Wang K."/>
            <person name="Wang M."/>
            <person name="Wang X."/>
            <person name="Warfsmann J."/>
            <person name="Weissenbach J."/>
            <person name="White D.D."/>
            <person name="White J.D."/>
            <person name="Wiley G.B."/>
            <person name="Wincker P."/>
            <person name="Xing Y."/>
            <person name="Yang L."/>
            <person name="Yao Z."/>
            <person name="Ying F."/>
            <person name="Zhai J."/>
            <person name="Zhou L."/>
            <person name="Zuber A."/>
            <person name="Denarie J."/>
            <person name="Dixon R.A."/>
            <person name="May G.D."/>
            <person name="Schwartz D.C."/>
            <person name="Rogers J."/>
            <person name="Quetier F."/>
            <person name="Town C.D."/>
            <person name="Roe B.A."/>
        </authorList>
    </citation>
    <scope>NUCLEOTIDE SEQUENCE [LARGE SCALE GENOMIC DNA]</scope>
    <source>
        <strain evidence="10">A17</strain>
        <strain evidence="11 12">cv. Jemalong A17</strain>
    </source>
</reference>
<dbReference type="Gene3D" id="1.10.8.430">
    <property type="entry name" value="Helical domain of apoptotic protease-activating factors"/>
    <property type="match status" value="1"/>
</dbReference>
<evidence type="ECO:0000256" key="3">
    <source>
        <dbReference type="ARBA" id="ARBA00022741"/>
    </source>
</evidence>
<keyword evidence="4" id="KW-0611">Plant defense</keyword>
<evidence type="ECO:0000259" key="8">
    <source>
        <dbReference type="Pfam" id="PF23559"/>
    </source>
</evidence>
<evidence type="ECO:0000313" key="12">
    <source>
        <dbReference type="Proteomes" id="UP000002051"/>
    </source>
</evidence>
<dbReference type="InterPro" id="IPR027417">
    <property type="entry name" value="P-loop_NTPase"/>
</dbReference>
<name>G7KF97_MEDTR</name>
<dbReference type="PRINTS" id="PR00364">
    <property type="entry name" value="DISEASERSIST"/>
</dbReference>
<keyword evidence="12" id="KW-1185">Reference proteome</keyword>
<dbReference type="FunFam" id="1.10.10.10:FF:000322">
    <property type="entry name" value="Probable disease resistance protein At1g63360"/>
    <property type="match status" value="1"/>
</dbReference>
<dbReference type="Gene3D" id="1.10.10.10">
    <property type="entry name" value="Winged helix-like DNA-binding domain superfamily/Winged helix DNA-binding domain"/>
    <property type="match status" value="1"/>
</dbReference>
<dbReference type="PANTHER" id="PTHR36766:SF42">
    <property type="entry name" value="NB-ARC DOMAIN DISEASE RESISTANCE PROTEIN"/>
    <property type="match status" value="1"/>
</dbReference>
<proteinExistence type="predicted"/>
<dbReference type="Pfam" id="PF18052">
    <property type="entry name" value="Rx_N"/>
    <property type="match status" value="1"/>
</dbReference>
<dbReference type="GO" id="GO:0043531">
    <property type="term" value="F:ADP binding"/>
    <property type="evidence" value="ECO:0007669"/>
    <property type="project" value="InterPro"/>
</dbReference>
<feature type="domain" description="NB-ARC" evidence="6">
    <location>
        <begin position="145"/>
        <end position="297"/>
    </location>
</feature>
<reference evidence="10 12" key="2">
    <citation type="journal article" date="2014" name="BMC Genomics">
        <title>An improved genome release (version Mt4.0) for the model legume Medicago truncatula.</title>
        <authorList>
            <person name="Tang H."/>
            <person name="Krishnakumar V."/>
            <person name="Bidwell S."/>
            <person name="Rosen B."/>
            <person name="Chan A."/>
            <person name="Zhou S."/>
            <person name="Gentzbittel L."/>
            <person name="Childs K.L."/>
            <person name="Yandell M."/>
            <person name="Gundlach H."/>
            <person name="Mayer K.F."/>
            <person name="Schwartz D.C."/>
            <person name="Town C.D."/>
        </authorList>
    </citation>
    <scope>GENOME REANNOTATION</scope>
    <source>
        <strain evidence="11 12">cv. Jemalong A17</strain>
    </source>
</reference>
<dbReference type="InterPro" id="IPR032675">
    <property type="entry name" value="LRR_dom_sf"/>
</dbReference>
<dbReference type="eggNOG" id="KOG4658">
    <property type="taxonomic scope" value="Eukaryota"/>
</dbReference>
<keyword evidence="3" id="KW-0547">Nucleotide-binding</keyword>
<evidence type="ECO:0000256" key="4">
    <source>
        <dbReference type="ARBA" id="ARBA00022821"/>
    </source>
</evidence>
<dbReference type="PaxDb" id="3880-AES96743"/>
<dbReference type="GO" id="GO:0006952">
    <property type="term" value="P:defense response"/>
    <property type="evidence" value="ECO:0007669"/>
    <property type="project" value="UniProtKB-KW"/>
</dbReference>
<dbReference type="SUPFAM" id="SSF52058">
    <property type="entry name" value="L domain-like"/>
    <property type="match status" value="1"/>
</dbReference>
<dbReference type="InterPro" id="IPR041118">
    <property type="entry name" value="Rx_N"/>
</dbReference>
<accession>G7KF97</accession>
<dbReference type="EMBL" id="CM001221">
    <property type="protein sequence ID" value="AES96743.1"/>
    <property type="molecule type" value="Genomic_DNA"/>
</dbReference>
<dbReference type="InterPro" id="IPR056789">
    <property type="entry name" value="LRR_R13L1-DRL21"/>
</dbReference>
<dbReference type="Pfam" id="PF25019">
    <property type="entry name" value="LRR_R13L1-DRL21"/>
    <property type="match status" value="1"/>
</dbReference>
<evidence type="ECO:0000259" key="9">
    <source>
        <dbReference type="Pfam" id="PF25019"/>
    </source>
</evidence>
<dbReference type="SUPFAM" id="SSF52540">
    <property type="entry name" value="P-loop containing nucleoside triphosphate hydrolases"/>
    <property type="match status" value="1"/>
</dbReference>
<dbReference type="GO" id="GO:0051707">
    <property type="term" value="P:response to other organism"/>
    <property type="evidence" value="ECO:0007669"/>
    <property type="project" value="UniProtKB-ARBA"/>
</dbReference>
<dbReference type="Gene3D" id="1.20.5.4130">
    <property type="match status" value="1"/>
</dbReference>
<evidence type="ECO:0000313" key="11">
    <source>
        <dbReference type="EnsemblPlants" id="AES96743"/>
    </source>
</evidence>
<dbReference type="Proteomes" id="UP000002051">
    <property type="component" value="Chromosome 5"/>
</dbReference>
<dbReference type="HOGENOM" id="CLU_000837_8_8_1"/>
<dbReference type="Pfam" id="PF23559">
    <property type="entry name" value="WHD_DRP"/>
    <property type="match status" value="1"/>
</dbReference>
<evidence type="ECO:0000256" key="5">
    <source>
        <dbReference type="ARBA" id="ARBA00022840"/>
    </source>
</evidence>
<keyword evidence="2" id="KW-0677">Repeat</keyword>
<evidence type="ECO:0000256" key="1">
    <source>
        <dbReference type="ARBA" id="ARBA00022614"/>
    </source>
</evidence>
<dbReference type="Gene3D" id="3.80.10.10">
    <property type="entry name" value="Ribonuclease Inhibitor"/>
    <property type="match status" value="2"/>
</dbReference>
<evidence type="ECO:0000256" key="2">
    <source>
        <dbReference type="ARBA" id="ARBA00022737"/>
    </source>
</evidence>
<dbReference type="CDD" id="cd14798">
    <property type="entry name" value="RX-CC_like"/>
    <property type="match status" value="1"/>
</dbReference>
<dbReference type="Gene3D" id="3.40.50.300">
    <property type="entry name" value="P-loop containing nucleotide triphosphate hydrolases"/>
    <property type="match status" value="1"/>
</dbReference>
<feature type="domain" description="R13L1/DRL21-like LRR repeat region" evidence="9">
    <location>
        <begin position="621"/>
        <end position="730"/>
    </location>
</feature>
<dbReference type="InterPro" id="IPR002182">
    <property type="entry name" value="NB-ARC"/>
</dbReference>